<evidence type="ECO:0000256" key="3">
    <source>
        <dbReference type="ARBA" id="ARBA00022723"/>
    </source>
</evidence>
<dbReference type="InterPro" id="IPR013785">
    <property type="entry name" value="Aldolase_TIM"/>
</dbReference>
<comment type="cofactor">
    <cofactor evidence="1">
        <name>[4Fe-4S] cluster</name>
        <dbReference type="ChEBI" id="CHEBI:49883"/>
    </cofactor>
</comment>
<dbReference type="PANTHER" id="PTHR11228">
    <property type="entry name" value="RADICAL SAM DOMAIN PROTEIN"/>
    <property type="match status" value="1"/>
</dbReference>
<keyword evidence="8" id="KW-1185">Reference proteome</keyword>
<evidence type="ECO:0000256" key="4">
    <source>
        <dbReference type="ARBA" id="ARBA00023004"/>
    </source>
</evidence>
<dbReference type="GO" id="GO:0003824">
    <property type="term" value="F:catalytic activity"/>
    <property type="evidence" value="ECO:0007669"/>
    <property type="project" value="InterPro"/>
</dbReference>
<dbReference type="InterPro" id="IPR058240">
    <property type="entry name" value="rSAM_sf"/>
</dbReference>
<keyword evidence="5" id="KW-0411">Iron-sulfur</keyword>
<keyword evidence="2" id="KW-0949">S-adenosyl-L-methionine</keyword>
<dbReference type="SFLD" id="SFLDG01067">
    <property type="entry name" value="SPASM/twitch_domain_containing"/>
    <property type="match status" value="1"/>
</dbReference>
<keyword evidence="3" id="KW-0479">Metal-binding</keyword>
<dbReference type="GO" id="GO:0051536">
    <property type="term" value="F:iron-sulfur cluster binding"/>
    <property type="evidence" value="ECO:0007669"/>
    <property type="project" value="UniProtKB-KW"/>
</dbReference>
<dbReference type="SFLD" id="SFLDS00029">
    <property type="entry name" value="Radical_SAM"/>
    <property type="match status" value="1"/>
</dbReference>
<name>A0A327L574_9BRAD</name>
<dbReference type="CDD" id="cd01335">
    <property type="entry name" value="Radical_SAM"/>
    <property type="match status" value="1"/>
</dbReference>
<evidence type="ECO:0000259" key="6">
    <source>
        <dbReference type="PROSITE" id="PS51918"/>
    </source>
</evidence>
<evidence type="ECO:0000256" key="1">
    <source>
        <dbReference type="ARBA" id="ARBA00001966"/>
    </source>
</evidence>
<dbReference type="PROSITE" id="PS51918">
    <property type="entry name" value="RADICAL_SAM"/>
    <property type="match status" value="1"/>
</dbReference>
<keyword evidence="4" id="KW-0408">Iron</keyword>
<reference evidence="7 8" key="1">
    <citation type="submission" date="2017-07" db="EMBL/GenBank/DDBJ databases">
        <title>Draft Genome Sequences of Select Purple Nonsulfur Bacteria.</title>
        <authorList>
            <person name="Lasarre B."/>
            <person name="Mckinlay J.B."/>
        </authorList>
    </citation>
    <scope>NUCLEOTIDE SEQUENCE [LARGE SCALE GENOMIC DNA]</scope>
    <source>
        <strain evidence="7 8">DSM 5909</strain>
    </source>
</reference>
<dbReference type="SUPFAM" id="SSF102114">
    <property type="entry name" value="Radical SAM enzymes"/>
    <property type="match status" value="1"/>
</dbReference>
<sequence length="362" mass="40844">MSRDEPTGGFDARIDPPRFLFLLINSRCNLKCEHCSFWHTDDADKANYLDRAGRRRVLSEFAAMNPAGAVVICGGESMLDLEDYFDVAGHCRSVGLTCLSVVNGTRIRTDAMAERMVTEGPHEISISLNSHRPDLHDRTRGVPGAFDKACRAVRLLKAARDRTGSTSRIYVMGLIFDENHRELEPFYDFVLNDLKADKLKLNFLQPSFGDTEVDHFFAAHHKMDPDDLVAEIRRCDERFGLGLNPVWLANVRMYVESIAAGQHYEKGWGAPTRTRAHICNTYERNVMVDHYGTARLCFSTDFRGVPLRAEGDLRKFWLSANDIRCEMRKCNRLCGISHSVRRIGSTLSPAAYSLPVRAPAEA</sequence>
<dbReference type="Gene3D" id="3.20.20.70">
    <property type="entry name" value="Aldolase class I"/>
    <property type="match status" value="1"/>
</dbReference>
<dbReference type="Proteomes" id="UP000249130">
    <property type="component" value="Unassembled WGS sequence"/>
</dbReference>
<dbReference type="InterPro" id="IPR050377">
    <property type="entry name" value="Radical_SAM_PqqE_MftC-like"/>
</dbReference>
<dbReference type="PANTHER" id="PTHR11228:SF7">
    <property type="entry name" value="PQQA PEPTIDE CYCLASE"/>
    <property type="match status" value="1"/>
</dbReference>
<protein>
    <submittedName>
        <fullName evidence="7">Radical SAM protein</fullName>
    </submittedName>
</protein>
<accession>A0A327L574</accession>
<dbReference type="Pfam" id="PF04055">
    <property type="entry name" value="Radical_SAM"/>
    <property type="match status" value="1"/>
</dbReference>
<dbReference type="GO" id="GO:0046872">
    <property type="term" value="F:metal ion binding"/>
    <property type="evidence" value="ECO:0007669"/>
    <property type="project" value="UniProtKB-KW"/>
</dbReference>
<organism evidence="7 8">
    <name type="scientific">Rhodoplanes roseus</name>
    <dbReference type="NCBI Taxonomy" id="29409"/>
    <lineage>
        <taxon>Bacteria</taxon>
        <taxon>Pseudomonadati</taxon>
        <taxon>Pseudomonadota</taxon>
        <taxon>Alphaproteobacteria</taxon>
        <taxon>Hyphomicrobiales</taxon>
        <taxon>Nitrobacteraceae</taxon>
        <taxon>Rhodoplanes</taxon>
    </lineage>
</organism>
<evidence type="ECO:0000313" key="7">
    <source>
        <dbReference type="EMBL" id="RAI45781.1"/>
    </source>
</evidence>
<feature type="domain" description="Radical SAM core" evidence="6">
    <location>
        <begin position="14"/>
        <end position="252"/>
    </location>
</feature>
<proteinExistence type="predicted"/>
<gene>
    <name evidence="7" type="ORF">CH341_02205</name>
</gene>
<dbReference type="InterPro" id="IPR007197">
    <property type="entry name" value="rSAM"/>
</dbReference>
<dbReference type="OrthoDB" id="9792276at2"/>
<evidence type="ECO:0000256" key="2">
    <source>
        <dbReference type="ARBA" id="ARBA00022691"/>
    </source>
</evidence>
<evidence type="ECO:0000256" key="5">
    <source>
        <dbReference type="ARBA" id="ARBA00023014"/>
    </source>
</evidence>
<evidence type="ECO:0000313" key="8">
    <source>
        <dbReference type="Proteomes" id="UP000249130"/>
    </source>
</evidence>
<dbReference type="EMBL" id="NPEX01000008">
    <property type="protein sequence ID" value="RAI45781.1"/>
    <property type="molecule type" value="Genomic_DNA"/>
</dbReference>
<dbReference type="AlphaFoldDB" id="A0A327L574"/>
<comment type="caution">
    <text evidence="7">The sequence shown here is derived from an EMBL/GenBank/DDBJ whole genome shotgun (WGS) entry which is preliminary data.</text>
</comment>